<dbReference type="NCBIfam" id="TIGR01167">
    <property type="entry name" value="LPXTG_anchor"/>
    <property type="match status" value="1"/>
</dbReference>
<protein>
    <submittedName>
        <fullName evidence="2">LPXTG cell wall anchor domain-containing protein</fullName>
    </submittedName>
</protein>
<organism evidence="2 3">
    <name type="scientific">Corynebacterium propinquum</name>
    <dbReference type="NCBI Taxonomy" id="43769"/>
    <lineage>
        <taxon>Bacteria</taxon>
        <taxon>Bacillati</taxon>
        <taxon>Actinomycetota</taxon>
        <taxon>Actinomycetes</taxon>
        <taxon>Mycobacteriales</taxon>
        <taxon>Corynebacteriaceae</taxon>
        <taxon>Corynebacterium</taxon>
    </lineage>
</organism>
<keyword evidence="1" id="KW-0812">Transmembrane</keyword>
<keyword evidence="1" id="KW-0472">Membrane</keyword>
<feature type="transmembrane region" description="Helical" evidence="1">
    <location>
        <begin position="255"/>
        <end position="274"/>
    </location>
</feature>
<dbReference type="Gene3D" id="2.60.40.10">
    <property type="entry name" value="Immunoglobulins"/>
    <property type="match status" value="1"/>
</dbReference>
<gene>
    <name evidence="2" type="ORF">QPX45_11065</name>
</gene>
<sequence length="280" mass="30047">MENIRGTISDVQVLRFGTGNEAEEITASYETNIDGLQLSGRFATAVLQPTGGPGAEGSPKPFCVDFSFNADRTVPENEVEKYFGLELDYALIPFEARAFDYDDRDSENKTKLVGAKFAVYPAKSADDPAAGENADQPDWDKRVWSSDQAETAMLSPSVYYLVEEQTPQLAANVHGPQTARSTLQAQGDAQGYSLLPGPIRFELTYGEGSNDGFGINVPSSAEAPFVLSVRVEDGRAIMDIGNITRGEMPLTGGDGVSGFVFAGLLLLAVGGFAAQRRRQA</sequence>
<keyword evidence="3" id="KW-1185">Reference proteome</keyword>
<accession>A0ABT7G4U9</accession>
<keyword evidence="1" id="KW-1133">Transmembrane helix</keyword>
<evidence type="ECO:0000313" key="2">
    <source>
        <dbReference type="EMBL" id="MDK4301760.1"/>
    </source>
</evidence>
<reference evidence="2 3" key="1">
    <citation type="submission" date="2023-05" db="EMBL/GenBank/DDBJ databases">
        <title>Metabolic capabilities are highly conserved among human nasal-associated Corynebacterium species in pangenomic analyses.</title>
        <authorList>
            <person name="Tran T.H."/>
            <person name="Roberts A.Q."/>
            <person name="Escapa I.F."/>
            <person name="Gao W."/>
            <person name="Conlan S."/>
            <person name="Kong H."/>
            <person name="Segre J.A."/>
            <person name="Kelly M.S."/>
            <person name="Lemon K.P."/>
        </authorList>
    </citation>
    <scope>NUCLEOTIDE SEQUENCE [LARGE SCALE GENOMIC DNA]</scope>
    <source>
        <strain evidence="2 3">KPL2811</strain>
    </source>
</reference>
<proteinExistence type="predicted"/>
<evidence type="ECO:0000313" key="3">
    <source>
        <dbReference type="Proteomes" id="UP001243856"/>
    </source>
</evidence>
<comment type="caution">
    <text evidence="2">The sequence shown here is derived from an EMBL/GenBank/DDBJ whole genome shotgun (WGS) entry which is preliminary data.</text>
</comment>
<dbReference type="RefSeq" id="WP_284585934.1">
    <property type="nucleotide sequence ID" value="NZ_JASNVK010000031.1"/>
</dbReference>
<dbReference type="Proteomes" id="UP001243856">
    <property type="component" value="Unassembled WGS sequence"/>
</dbReference>
<dbReference type="EMBL" id="JASNVK010000031">
    <property type="protein sequence ID" value="MDK4301760.1"/>
    <property type="molecule type" value="Genomic_DNA"/>
</dbReference>
<dbReference type="InterPro" id="IPR013783">
    <property type="entry name" value="Ig-like_fold"/>
</dbReference>
<evidence type="ECO:0000256" key="1">
    <source>
        <dbReference type="SAM" id="Phobius"/>
    </source>
</evidence>
<name>A0ABT7G4U9_9CORY</name>